<evidence type="ECO:0000256" key="2">
    <source>
        <dbReference type="RuleBase" id="RU363116"/>
    </source>
</evidence>
<dbReference type="GO" id="GO:0017128">
    <property type="term" value="F:phospholipid scramblase activity"/>
    <property type="evidence" value="ECO:0007669"/>
    <property type="project" value="InterPro"/>
</dbReference>
<comment type="similarity">
    <text evidence="1 2">Belongs to the phospholipid scramblase family.</text>
</comment>
<keyword evidence="2" id="KW-0449">Lipoprotein</keyword>
<keyword evidence="2" id="KW-0106">Calcium</keyword>
<keyword evidence="4" id="KW-1185">Reference proteome</keyword>
<dbReference type="InterPro" id="IPR005552">
    <property type="entry name" value="Scramblase"/>
</dbReference>
<dbReference type="PANTHER" id="PTHR23248:SF9">
    <property type="entry name" value="PHOSPHOLIPID SCRAMBLASE"/>
    <property type="match status" value="1"/>
</dbReference>
<dbReference type="GO" id="GO:0005886">
    <property type="term" value="C:plasma membrane"/>
    <property type="evidence" value="ECO:0007669"/>
    <property type="project" value="TreeGrafter"/>
</dbReference>
<organism evidence="3 4">
    <name type="scientific">Mytilus edulis</name>
    <name type="common">Blue mussel</name>
    <dbReference type="NCBI Taxonomy" id="6550"/>
    <lineage>
        <taxon>Eukaryota</taxon>
        <taxon>Metazoa</taxon>
        <taxon>Spiralia</taxon>
        <taxon>Lophotrochozoa</taxon>
        <taxon>Mollusca</taxon>
        <taxon>Bivalvia</taxon>
        <taxon>Autobranchia</taxon>
        <taxon>Pteriomorphia</taxon>
        <taxon>Mytilida</taxon>
        <taxon>Mytiloidea</taxon>
        <taxon>Mytilidae</taxon>
        <taxon>Mytilinae</taxon>
        <taxon>Mytilus</taxon>
    </lineage>
</organism>
<keyword evidence="2" id="KW-0564">Palmitate</keyword>
<dbReference type="OrthoDB" id="6155086at2759"/>
<dbReference type="AlphaFoldDB" id="A0A8S3TFS8"/>
<evidence type="ECO:0000313" key="3">
    <source>
        <dbReference type="EMBL" id="CAG2232477.1"/>
    </source>
</evidence>
<reference evidence="3" key="1">
    <citation type="submission" date="2021-03" db="EMBL/GenBank/DDBJ databases">
        <authorList>
            <person name="Bekaert M."/>
        </authorList>
    </citation>
    <scope>NUCLEOTIDE SEQUENCE</scope>
</reference>
<gene>
    <name evidence="3" type="ORF">MEDL_45183</name>
</gene>
<comment type="cofactor">
    <cofactor evidence="2">
        <name>Ca(2+)</name>
        <dbReference type="ChEBI" id="CHEBI:29108"/>
    </cofactor>
</comment>
<proteinExistence type="inferred from homology"/>
<accession>A0A8S3TFS8</accession>
<comment type="function">
    <text evidence="2">May mediate accelerated ATP-independent bidirectional transbilayer migration of phospholipids upon binding calcium ions that results in a loss of phospholipid asymmetry in the plasma membrane.</text>
</comment>
<dbReference type="Pfam" id="PF03803">
    <property type="entry name" value="Scramblase"/>
    <property type="match status" value="1"/>
</dbReference>
<sequence length="289" mass="33426">MDNEIADRCENMKRKVNTNKKQIKQVDDILESIDGAMRGETVSDIQQNGEMAQVRLHEETVKWMAKFDDLDEIIVKQHLLNFTVRDDSSKCWRFCCSRTRPLILKIYDSENRTIMELRRPYQFSRQRLLFNSPKGIKLGEIKQDSTKNLSFVVRVRSGKEVCTFEKDELSNSFKIKTTEKEIGKIEDTSHEFTEEKPGAKIFTKGNRSGITNEYKLTFSEKLSVSEKTLILAGSFLADIFCIDNGLLRWNYSNEQTGASYDIVFKNSKYNKSMYIPGRALVINQISPLI</sequence>
<evidence type="ECO:0000313" key="4">
    <source>
        <dbReference type="Proteomes" id="UP000683360"/>
    </source>
</evidence>
<name>A0A8S3TFS8_MYTED</name>
<dbReference type="PANTHER" id="PTHR23248">
    <property type="entry name" value="PHOSPHOLIPID SCRAMBLASE-RELATED"/>
    <property type="match status" value="1"/>
</dbReference>
<protein>
    <recommendedName>
        <fullName evidence="2">Phospholipid scramblase</fullName>
    </recommendedName>
</protein>
<evidence type="ECO:0000256" key="1">
    <source>
        <dbReference type="ARBA" id="ARBA00005350"/>
    </source>
</evidence>
<dbReference type="EMBL" id="CAJPWZ010002184">
    <property type="protein sequence ID" value="CAG2232477.1"/>
    <property type="molecule type" value="Genomic_DNA"/>
</dbReference>
<dbReference type="Proteomes" id="UP000683360">
    <property type="component" value="Unassembled WGS sequence"/>
</dbReference>
<comment type="caution">
    <text evidence="3">The sequence shown here is derived from an EMBL/GenBank/DDBJ whole genome shotgun (WGS) entry which is preliminary data.</text>
</comment>